<feature type="domain" description="PDZ" evidence="15">
    <location>
        <begin position="995"/>
        <end position="1083"/>
    </location>
</feature>
<organism evidence="16 17">
    <name type="scientific">Daphnia galeata</name>
    <dbReference type="NCBI Taxonomy" id="27404"/>
    <lineage>
        <taxon>Eukaryota</taxon>
        <taxon>Metazoa</taxon>
        <taxon>Ecdysozoa</taxon>
        <taxon>Arthropoda</taxon>
        <taxon>Crustacea</taxon>
        <taxon>Branchiopoda</taxon>
        <taxon>Diplostraca</taxon>
        <taxon>Cladocera</taxon>
        <taxon>Anomopoda</taxon>
        <taxon>Daphniidae</taxon>
        <taxon>Daphnia</taxon>
    </lineage>
</organism>
<dbReference type="OrthoDB" id="2187496at2759"/>
<dbReference type="CDD" id="cd06703">
    <property type="entry name" value="PDZ2_Scribble-like"/>
    <property type="match status" value="1"/>
</dbReference>
<evidence type="ECO:0000313" key="17">
    <source>
        <dbReference type="Proteomes" id="UP000789390"/>
    </source>
</evidence>
<dbReference type="InterPro" id="IPR032675">
    <property type="entry name" value="LRR_dom_sf"/>
</dbReference>
<evidence type="ECO:0000256" key="8">
    <source>
        <dbReference type="ARBA" id="ARBA00022614"/>
    </source>
</evidence>
<feature type="compositionally biased region" description="Pro residues" evidence="14">
    <location>
        <begin position="851"/>
        <end position="864"/>
    </location>
</feature>
<dbReference type="SUPFAM" id="SSF52075">
    <property type="entry name" value="Outer arm dynein light chain 1"/>
    <property type="match status" value="1"/>
</dbReference>
<dbReference type="CDD" id="cd06702">
    <property type="entry name" value="PDZ3_Scribble-like"/>
    <property type="match status" value="1"/>
</dbReference>
<feature type="compositionally biased region" description="Basic and acidic residues" evidence="14">
    <location>
        <begin position="528"/>
        <end position="555"/>
    </location>
</feature>
<feature type="compositionally biased region" description="Polar residues" evidence="14">
    <location>
        <begin position="1144"/>
        <end position="1154"/>
    </location>
</feature>
<evidence type="ECO:0000256" key="6">
    <source>
        <dbReference type="ARBA" id="ARBA00022490"/>
    </source>
</evidence>
<evidence type="ECO:0000256" key="7">
    <source>
        <dbReference type="ARBA" id="ARBA00022553"/>
    </source>
</evidence>
<dbReference type="GO" id="GO:0005912">
    <property type="term" value="C:adherens junction"/>
    <property type="evidence" value="ECO:0007669"/>
    <property type="project" value="TreeGrafter"/>
</dbReference>
<dbReference type="FunFam" id="3.80.10.10:FF:000076">
    <property type="entry name" value="protein lap4 isoform X23"/>
    <property type="match status" value="1"/>
</dbReference>
<feature type="region of interest" description="Disordered" evidence="14">
    <location>
        <begin position="828"/>
        <end position="905"/>
    </location>
</feature>
<evidence type="ECO:0000256" key="3">
    <source>
        <dbReference type="ARBA" id="ARBA00004496"/>
    </source>
</evidence>
<dbReference type="GO" id="GO:0016323">
    <property type="term" value="C:basolateral plasma membrane"/>
    <property type="evidence" value="ECO:0007669"/>
    <property type="project" value="TreeGrafter"/>
</dbReference>
<evidence type="ECO:0000256" key="4">
    <source>
        <dbReference type="ARBA" id="ARBA00022473"/>
    </source>
</evidence>
<dbReference type="GO" id="GO:0005737">
    <property type="term" value="C:cytoplasm"/>
    <property type="evidence" value="ECO:0007669"/>
    <property type="project" value="UniProtKB-SubCell"/>
</dbReference>
<dbReference type="CDD" id="cd06701">
    <property type="entry name" value="PDZ4_Scribble-like"/>
    <property type="match status" value="1"/>
</dbReference>
<evidence type="ECO:0000256" key="12">
    <source>
        <dbReference type="ARBA" id="ARBA00023054"/>
    </source>
</evidence>
<feature type="compositionally biased region" description="Polar residues" evidence="14">
    <location>
        <begin position="465"/>
        <end position="488"/>
    </location>
</feature>
<feature type="domain" description="PDZ" evidence="15">
    <location>
        <begin position="736"/>
        <end position="823"/>
    </location>
</feature>
<feature type="region of interest" description="Disordered" evidence="14">
    <location>
        <begin position="955"/>
        <end position="984"/>
    </location>
</feature>
<feature type="region of interest" description="Disordered" evidence="14">
    <location>
        <begin position="1130"/>
        <end position="1174"/>
    </location>
</feature>
<evidence type="ECO:0000256" key="1">
    <source>
        <dbReference type="ARBA" id="ARBA00004202"/>
    </source>
</evidence>
<evidence type="ECO:0000256" key="2">
    <source>
        <dbReference type="ARBA" id="ARBA00004282"/>
    </source>
</evidence>
<dbReference type="FunFam" id="2.30.42.10:FF:000074">
    <property type="entry name" value="protein scribble homolog isoform X2"/>
    <property type="match status" value="1"/>
</dbReference>
<dbReference type="SMART" id="SM00369">
    <property type="entry name" value="LRR_TYP"/>
    <property type="match status" value="14"/>
</dbReference>
<evidence type="ECO:0000256" key="10">
    <source>
        <dbReference type="ARBA" id="ARBA00022782"/>
    </source>
</evidence>
<dbReference type="GO" id="GO:0098609">
    <property type="term" value="P:cell-cell adhesion"/>
    <property type="evidence" value="ECO:0007669"/>
    <property type="project" value="TreeGrafter"/>
</dbReference>
<keyword evidence="12" id="KW-0175">Coiled coil</keyword>
<keyword evidence="4" id="KW-0217">Developmental protein</keyword>
<dbReference type="GO" id="GO:0014069">
    <property type="term" value="C:postsynaptic density"/>
    <property type="evidence" value="ECO:0007669"/>
    <property type="project" value="TreeGrafter"/>
</dbReference>
<feature type="compositionally biased region" description="Acidic residues" evidence="14">
    <location>
        <begin position="629"/>
        <end position="639"/>
    </location>
</feature>
<dbReference type="SMART" id="SM00228">
    <property type="entry name" value="PDZ"/>
    <property type="match status" value="4"/>
</dbReference>
<feature type="region of interest" description="Disordered" evidence="14">
    <location>
        <begin position="1865"/>
        <end position="1962"/>
    </location>
</feature>
<dbReference type="GO" id="GO:0019901">
    <property type="term" value="F:protein kinase binding"/>
    <property type="evidence" value="ECO:0007669"/>
    <property type="project" value="TreeGrafter"/>
</dbReference>
<dbReference type="FunFam" id="2.30.42.10:FF:000041">
    <property type="entry name" value="protein scribble homolog isoform X1"/>
    <property type="match status" value="1"/>
</dbReference>
<dbReference type="InterPro" id="IPR001478">
    <property type="entry name" value="PDZ"/>
</dbReference>
<sequence length="1962" mass="215440">MFKIFKGCNRQVEYVDKRHCSLPSVPEDLWRYSRSLEELLLDANHIRDLPKNFFRLSKLRKLSLSDNEIQRIPQDIQNFENLVELDVSRNDISDIPETIKHVKALQVADFSSNPIPRLPAGFVQLKNLTVLGLNDMSLSSLPLDFGSLSNLQSVELRENLLRTLPESMSQLTKLERLDLGDNDIETLPAHIGSLPALTELWLDHNQLGQLPKELCQLTNLACLDVSENHLDSMPEEIGGLISLTDLHLSQNFLESLPDGIGALSKLTILKVDQNRLTTLNYAIGKCVALQELILTENFLTELPTSIGNMTKLTNLNVDRNRLHELPVEVGHLVCLNVLSLRDNKLHFLPNELGDCSELHVLDVSGNRLQFLPLSLTSLNLKAIWLSENQAQPMLTFQTDIDDHTGEQVLTCFLLPQLEYQNEQQDSLVEGRLYRSGTRFSSEQLHQHLHQQQLDDGSDSDHLVASVSSPPMMSQTDADSDTADPNRTSFVKFAEDSDGDDDKETPFVRHNTPHPKDLKAKAQKHFKGKKIDGKVVHHDEQDGLKEGEAFKPDRTAQELPYRRSSPLPPLQLIDLPDRRDDELTGRSGPVYPIEQQYDDQRQTSSPSPVPEIHEKAVAFVDQYEHRSIEEADENEEDFDGGDERVPHEKSKLSRRDTPHYLKNKRIHEPMDKEKAMALITSALKKQEMSQHQPQQQSTSSNQSEDEEDRLPTPPPLPDDESVDNNEQQVEVLEIQYEIHIERTTSGLGLSIAGGKGSTPYRGDDEGIFISRVTEAGPAEMAGLRVGDKLVAVNGMSCIDVDHYEAVDILKAAGPSLVVHFIREVTRLVPPAGEEEEQMRQHEQPESEKPASPLIPEPSAVPPKPAPRLSIGSSSSLQGVREMDKPISNGVPNPAPRLSFTQSQGAAANQVHSETFIVDQRPYSPPASSMVPSKSTVSPVAPTSVAPVLTSYPSSLSSQIIRPASQPPPPPTQSQSMPSEIGAKQPNGLELRKERVYITLLRDHTGLGFSISGGKGGNPYKDGSDSVYVSRIMEGGPAEKDGKLKIGDHVISINGVDVEGARHDQVVAMLTGLERFVRLVVERESWLPPSHLKSPKMFGTPRPYTSLYSPNSYMANRPNYAGLSSMPTSPLIGSMSSPLTTSSPSVNQSARQQFLTASPERKSGNVEPSPLPTAKNAVALPSGEEIPKHVTNEQFQAMIPAHFVQPEPQQPGSSIVINVKQPDPVGGALSEFQFPAVPTQLGKVTETITKSTLTETIVTRVTNNKLGALPIIIEDVILQKGAGPLGLSIVGGNDHSCVPFGADDPGVFISKVIPEGVAAKTMRLRIGDRILKVNGRDVSKASHQDAVQALLEPTPELILTVQHDPPPKGLQELTIYRNEGEKLGMNIKGGLRGHPGNPLDKHDEGVFISKINHGGAARRDGRLKVGMRLLEVNGISLLGASHQESVNSLRTSGDVIHLLICDGYDAAEVERLQSEGILTREAKSTSESVSSLDRVGEELNHINMIKGDEAQEDGSCDHEEYEEVAKTTGSSLPVSPMLGDRDKTSDKVLDAVRAAEMLVSNMVPKSPGPNRVDMKTTTIVMSKHTLAPQTSTPIAPRANLGEAGLAEEGGEAISPAPSPLPGRLTPTGLRQASSDHPSDRSSSSCGNSPIPPIIQDSMPPPATPAVPKTAPQGSGLTGPSPDKMTFSAKKRFFEKEIEETITPAAKPEKRFSFLSEDEVNKLKQEEERKIANLTNEQLLNLSRLDDVDEEDEDEVDEANEPHVEPVAVAITVTTVPTAQHPSIVRTAKAEKNSFISIWFIWNLIPIKRFVHFSQGLELSEEEKMLSPTEQRALQAKKRAAWREARLKSLEQDAMQAEMVIKRMSEYNQSADSSSGSLSSSLRNATNPIDGSDDNGNNNRSIPDYANNNQMDPENNVQERIEEEDEDDEADVDNLDQVGPGATDNTATSTNNGRRKKKSKKSKNR</sequence>
<feature type="domain" description="PDZ" evidence="15">
    <location>
        <begin position="1273"/>
        <end position="1363"/>
    </location>
</feature>
<dbReference type="SMART" id="SM00364">
    <property type="entry name" value="LRR_BAC"/>
    <property type="match status" value="12"/>
</dbReference>
<accession>A0A8J2WKK7</accession>
<keyword evidence="5" id="KW-1003">Cell membrane</keyword>
<keyword evidence="7" id="KW-0597">Phosphoprotein</keyword>
<dbReference type="PROSITE" id="PS51450">
    <property type="entry name" value="LRR"/>
    <property type="match status" value="4"/>
</dbReference>
<name>A0A8J2WKK7_9CRUS</name>
<dbReference type="Proteomes" id="UP000789390">
    <property type="component" value="Unassembled WGS sequence"/>
</dbReference>
<dbReference type="GO" id="GO:0098887">
    <property type="term" value="P:neurotransmitter receptor transport, endosome to postsynaptic membrane"/>
    <property type="evidence" value="ECO:0007669"/>
    <property type="project" value="TreeGrafter"/>
</dbReference>
<dbReference type="PROSITE" id="PS50106">
    <property type="entry name" value="PDZ"/>
    <property type="match status" value="4"/>
</dbReference>
<feature type="compositionally biased region" description="Acidic residues" evidence="14">
    <location>
        <begin position="1918"/>
        <end position="1931"/>
    </location>
</feature>
<evidence type="ECO:0000259" key="15">
    <source>
        <dbReference type="PROSITE" id="PS50106"/>
    </source>
</evidence>
<keyword evidence="9" id="KW-0677">Repeat</keyword>
<dbReference type="GO" id="GO:0030154">
    <property type="term" value="P:cell differentiation"/>
    <property type="evidence" value="ECO:0007669"/>
    <property type="project" value="UniProtKB-KW"/>
</dbReference>
<dbReference type="GO" id="GO:0045211">
    <property type="term" value="C:postsynaptic membrane"/>
    <property type="evidence" value="ECO:0007669"/>
    <property type="project" value="TreeGrafter"/>
</dbReference>
<keyword evidence="6" id="KW-0963">Cytoplasm</keyword>
<gene>
    <name evidence="16" type="ORF">DGAL_LOCUS4794</name>
</gene>
<protein>
    <recommendedName>
        <fullName evidence="15">PDZ domain-containing protein</fullName>
    </recommendedName>
</protein>
<keyword evidence="17" id="KW-1185">Reference proteome</keyword>
<keyword evidence="13" id="KW-0472">Membrane</keyword>
<feature type="region of interest" description="Disordered" evidence="14">
    <location>
        <begin position="1606"/>
        <end position="1681"/>
    </location>
</feature>
<comment type="caution">
    <text evidence="16">The sequence shown here is derived from an EMBL/GenBank/DDBJ whole genome shotgun (WGS) entry which is preliminary data.</text>
</comment>
<evidence type="ECO:0000256" key="11">
    <source>
        <dbReference type="ARBA" id="ARBA00022949"/>
    </source>
</evidence>
<dbReference type="FunFam" id="2.30.42.10:FF:000064">
    <property type="entry name" value="protein lap4 isoform X1"/>
    <property type="match status" value="1"/>
</dbReference>
<feature type="compositionally biased region" description="Low complexity" evidence="14">
    <location>
        <begin position="561"/>
        <end position="573"/>
    </location>
</feature>
<dbReference type="PANTHER" id="PTHR23119">
    <property type="entry name" value="DISCS LARGE"/>
    <property type="match status" value="1"/>
</dbReference>
<dbReference type="CDD" id="cd06704">
    <property type="entry name" value="PDZ1_Scribble-like"/>
    <property type="match status" value="1"/>
</dbReference>
<dbReference type="FunFam" id="3.80.10.10:FF:000585">
    <property type="entry name" value="Leucine-rich repeat-containing protein"/>
    <property type="match status" value="1"/>
</dbReference>
<evidence type="ECO:0000256" key="14">
    <source>
        <dbReference type="SAM" id="MobiDB-lite"/>
    </source>
</evidence>
<dbReference type="GO" id="GO:0045197">
    <property type="term" value="P:establishment or maintenance of epithelial cell apical/basal polarity"/>
    <property type="evidence" value="ECO:0007669"/>
    <property type="project" value="TreeGrafter"/>
</dbReference>
<dbReference type="InterPro" id="IPR055414">
    <property type="entry name" value="LRR_R13L4/SHOC2-like"/>
</dbReference>
<dbReference type="Gene3D" id="2.30.42.10">
    <property type="match status" value="4"/>
</dbReference>
<evidence type="ECO:0000256" key="9">
    <source>
        <dbReference type="ARBA" id="ARBA00022737"/>
    </source>
</evidence>
<keyword evidence="10" id="KW-0221">Differentiation</keyword>
<dbReference type="GO" id="GO:0098968">
    <property type="term" value="P:neurotransmitter receptor transport postsynaptic membrane to endosome"/>
    <property type="evidence" value="ECO:0007669"/>
    <property type="project" value="TreeGrafter"/>
</dbReference>
<dbReference type="SUPFAM" id="SSF52058">
    <property type="entry name" value="L domain-like"/>
    <property type="match status" value="1"/>
</dbReference>
<dbReference type="InterPro" id="IPR036034">
    <property type="entry name" value="PDZ_sf"/>
</dbReference>
<feature type="compositionally biased region" description="Basic residues" evidence="14">
    <location>
        <begin position="1950"/>
        <end position="1962"/>
    </location>
</feature>
<feature type="compositionally biased region" description="Low complexity" evidence="14">
    <location>
        <begin position="1132"/>
        <end position="1143"/>
    </location>
</feature>
<dbReference type="Pfam" id="PF00595">
    <property type="entry name" value="PDZ"/>
    <property type="match status" value="4"/>
</dbReference>
<feature type="compositionally biased region" description="Basic and acidic residues" evidence="14">
    <location>
        <begin position="610"/>
        <end position="628"/>
    </location>
</feature>
<feature type="compositionally biased region" description="Basic and acidic residues" evidence="14">
    <location>
        <begin position="836"/>
        <end position="847"/>
    </location>
</feature>
<feature type="compositionally biased region" description="Low complexity" evidence="14">
    <location>
        <begin position="1867"/>
        <end position="1878"/>
    </location>
</feature>
<dbReference type="Gene3D" id="3.80.10.10">
    <property type="entry name" value="Ribonuclease Inhibitor"/>
    <property type="match status" value="2"/>
</dbReference>
<feature type="compositionally biased region" description="Polar residues" evidence="14">
    <location>
        <begin position="1903"/>
        <end position="1915"/>
    </location>
</feature>
<feature type="compositionally biased region" description="Basic and acidic residues" evidence="14">
    <location>
        <begin position="640"/>
        <end position="658"/>
    </location>
</feature>
<keyword evidence="11" id="KW-0965">Cell junction</keyword>
<reference evidence="16" key="1">
    <citation type="submission" date="2021-11" db="EMBL/GenBank/DDBJ databases">
        <authorList>
            <person name="Schell T."/>
        </authorList>
    </citation>
    <scope>NUCLEOTIDE SEQUENCE</scope>
    <source>
        <strain evidence="16">M5</strain>
    </source>
</reference>
<evidence type="ECO:0000256" key="5">
    <source>
        <dbReference type="ARBA" id="ARBA00022475"/>
    </source>
</evidence>
<dbReference type="EMBL" id="CAKKLH010000079">
    <property type="protein sequence ID" value="CAH0102398.1"/>
    <property type="molecule type" value="Genomic_DNA"/>
</dbReference>
<dbReference type="SUPFAM" id="SSF50156">
    <property type="entry name" value="PDZ domain-like"/>
    <property type="match status" value="4"/>
</dbReference>
<dbReference type="FunFam" id="3.80.10.10:FF:000599">
    <property type="entry name" value="Leucine-rich repeat-containing protein"/>
    <property type="match status" value="1"/>
</dbReference>
<feature type="region of interest" description="Disordered" evidence="14">
    <location>
        <begin position="683"/>
        <end position="723"/>
    </location>
</feature>
<feature type="domain" description="PDZ" evidence="15">
    <location>
        <begin position="1370"/>
        <end position="1458"/>
    </location>
</feature>
<feature type="compositionally biased region" description="Low complexity" evidence="14">
    <location>
        <begin position="688"/>
        <end position="701"/>
    </location>
</feature>
<dbReference type="Pfam" id="PF13855">
    <property type="entry name" value="LRR_8"/>
    <property type="match status" value="3"/>
</dbReference>
<dbReference type="InterPro" id="IPR050614">
    <property type="entry name" value="Synaptic_Scaffolding_LAP-MAGUK"/>
</dbReference>
<dbReference type="InterPro" id="IPR001611">
    <property type="entry name" value="Leu-rich_rpt"/>
</dbReference>
<dbReference type="GO" id="GO:0043113">
    <property type="term" value="P:receptor clustering"/>
    <property type="evidence" value="ECO:0007669"/>
    <property type="project" value="TreeGrafter"/>
</dbReference>
<proteinExistence type="predicted"/>
<evidence type="ECO:0000313" key="16">
    <source>
        <dbReference type="EMBL" id="CAH0102398.1"/>
    </source>
</evidence>
<feature type="compositionally biased region" description="Basic and acidic residues" evidence="14">
    <location>
        <begin position="574"/>
        <end position="583"/>
    </location>
</feature>
<dbReference type="InterPro" id="IPR003591">
    <property type="entry name" value="Leu-rich_rpt_typical-subtyp"/>
</dbReference>
<comment type="subcellular location">
    <subcellularLocation>
        <location evidence="2">Cell junction</location>
    </subcellularLocation>
    <subcellularLocation>
        <location evidence="1">Cell membrane</location>
        <topology evidence="1">Peripheral membrane protein</topology>
    </subcellularLocation>
    <subcellularLocation>
        <location evidence="3">Cytoplasm</location>
    </subcellularLocation>
</comment>
<dbReference type="PANTHER" id="PTHR23119:SF44">
    <property type="entry name" value="PROTEIN LAP4"/>
    <property type="match status" value="1"/>
</dbReference>
<evidence type="ECO:0000256" key="13">
    <source>
        <dbReference type="ARBA" id="ARBA00023136"/>
    </source>
</evidence>
<keyword evidence="8" id="KW-0433">Leucine-rich repeat</keyword>
<dbReference type="Pfam" id="PF23598">
    <property type="entry name" value="LRR_14"/>
    <property type="match status" value="1"/>
</dbReference>
<feature type="region of interest" description="Disordered" evidence="14">
    <location>
        <begin position="443"/>
        <end position="662"/>
    </location>
</feature>